<feature type="transmembrane region" description="Helical" evidence="1">
    <location>
        <begin position="180"/>
        <end position="203"/>
    </location>
</feature>
<comment type="caution">
    <text evidence="2">The sequence shown here is derived from an EMBL/GenBank/DDBJ whole genome shotgun (WGS) entry which is preliminary data.</text>
</comment>
<dbReference type="EMBL" id="JAHKRT010000003">
    <property type="protein sequence ID" value="MBU3077680.1"/>
    <property type="molecule type" value="Genomic_DNA"/>
</dbReference>
<keyword evidence="1" id="KW-1133">Transmembrane helix</keyword>
<dbReference type="RefSeq" id="WP_216322550.1">
    <property type="nucleotide sequence ID" value="NZ_JAHKRT010000003.1"/>
</dbReference>
<dbReference type="Pfam" id="PF01066">
    <property type="entry name" value="CDP-OH_P_transf"/>
    <property type="match status" value="1"/>
</dbReference>
<dbReference type="InterPro" id="IPR000462">
    <property type="entry name" value="CDP-OH_P_trans"/>
</dbReference>
<feature type="transmembrane region" description="Helical" evidence="1">
    <location>
        <begin position="125"/>
        <end position="142"/>
    </location>
</feature>
<reference evidence="2 3" key="1">
    <citation type="submission" date="2021-06" db="EMBL/GenBank/DDBJ databases">
        <title>Sphingomonas sp. XMGL2, whole genome shotgun sequencing project.</title>
        <authorList>
            <person name="Zhao G."/>
            <person name="Shen L."/>
        </authorList>
    </citation>
    <scope>NUCLEOTIDE SEQUENCE [LARGE SCALE GENOMIC DNA]</scope>
    <source>
        <strain evidence="2 3">XMGL2</strain>
    </source>
</reference>
<dbReference type="Proteomes" id="UP000776276">
    <property type="component" value="Unassembled WGS sequence"/>
</dbReference>
<evidence type="ECO:0000313" key="3">
    <source>
        <dbReference type="Proteomes" id="UP000776276"/>
    </source>
</evidence>
<keyword evidence="3" id="KW-1185">Reference proteome</keyword>
<organism evidence="2 3">
    <name type="scientific">Sphingomonas quercus</name>
    <dbReference type="NCBI Taxonomy" id="2842451"/>
    <lineage>
        <taxon>Bacteria</taxon>
        <taxon>Pseudomonadati</taxon>
        <taxon>Pseudomonadota</taxon>
        <taxon>Alphaproteobacteria</taxon>
        <taxon>Sphingomonadales</taxon>
        <taxon>Sphingomonadaceae</taxon>
        <taxon>Sphingomonas</taxon>
    </lineage>
</organism>
<feature type="transmembrane region" description="Helical" evidence="1">
    <location>
        <begin position="154"/>
        <end position="174"/>
    </location>
</feature>
<accession>A0ABS6BKD0</accession>
<proteinExistence type="predicted"/>
<name>A0ABS6BKD0_9SPHN</name>
<evidence type="ECO:0000313" key="2">
    <source>
        <dbReference type="EMBL" id="MBU3077680.1"/>
    </source>
</evidence>
<keyword evidence="1" id="KW-0812">Transmembrane</keyword>
<protein>
    <submittedName>
        <fullName evidence="2">CDP-alcohol phosphatidyltransferase family protein</fullName>
    </submittedName>
</protein>
<evidence type="ECO:0000256" key="1">
    <source>
        <dbReference type="SAM" id="Phobius"/>
    </source>
</evidence>
<sequence length="218" mass="23892">MTETPERIQRNVLAVAERRLLTWLCGRMPSWVTPDRLTSLGMVGSVMVFVGYAASEWAAAWLWLAIFGYLVHWFGDSMDGSLARFRRVERPNYGYFLDHSCDGVATVLIIGGIGCSPFVRLDVALFAAIGYLLLSVHAYLAAKVCGELKLSYLAAGPTELRLMLIGLTLAMLLLDDAPDVFGQMSGFDVFVGVAGAVLVLLFLNQSILTCRRLAPLEP</sequence>
<keyword evidence="1" id="KW-0472">Membrane</keyword>
<gene>
    <name evidence="2" type="ORF">KOF26_07345</name>
</gene>